<feature type="transmembrane region" description="Helical" evidence="1">
    <location>
        <begin position="200"/>
        <end position="226"/>
    </location>
</feature>
<dbReference type="PANTHER" id="PTHR11319">
    <property type="entry name" value="G PROTEIN-COUPLED RECEPTOR-RELATED"/>
    <property type="match status" value="1"/>
</dbReference>
<feature type="transmembrane region" description="Helical" evidence="1">
    <location>
        <begin position="279"/>
        <end position="297"/>
    </location>
</feature>
<keyword evidence="1" id="KW-0812">Transmembrane</keyword>
<dbReference type="EMBL" id="UINC01111775">
    <property type="protein sequence ID" value="SVC80233.1"/>
    <property type="molecule type" value="Genomic_DNA"/>
</dbReference>
<reference evidence="2" key="1">
    <citation type="submission" date="2018-05" db="EMBL/GenBank/DDBJ databases">
        <authorList>
            <person name="Lanie J.A."/>
            <person name="Ng W.-L."/>
            <person name="Kazmierczak K.M."/>
            <person name="Andrzejewski T.M."/>
            <person name="Davidsen T.M."/>
            <person name="Wayne K.J."/>
            <person name="Tettelin H."/>
            <person name="Glass J.I."/>
            <person name="Rusch D."/>
            <person name="Podicherti R."/>
            <person name="Tsui H.-C.T."/>
            <person name="Winkler M.E."/>
        </authorList>
    </citation>
    <scope>NUCLEOTIDE SEQUENCE</scope>
</reference>
<dbReference type="PANTHER" id="PTHR11319:SF35">
    <property type="entry name" value="OUTER MEMBRANE PROTEIN PMPC-RELATED"/>
    <property type="match status" value="1"/>
</dbReference>
<evidence type="ECO:0000313" key="2">
    <source>
        <dbReference type="EMBL" id="SVC80233.1"/>
    </source>
</evidence>
<keyword evidence="1" id="KW-0472">Membrane</keyword>
<feature type="transmembrane region" description="Helical" evidence="1">
    <location>
        <begin position="115"/>
        <end position="133"/>
    </location>
</feature>
<feature type="transmembrane region" description="Helical" evidence="1">
    <location>
        <begin position="257"/>
        <end position="273"/>
    </location>
</feature>
<feature type="transmembrane region" description="Helical" evidence="1">
    <location>
        <begin position="145"/>
        <end position="161"/>
    </location>
</feature>
<proteinExistence type="predicted"/>
<dbReference type="AlphaFoldDB" id="A0A382Q3Q5"/>
<feature type="non-terminal residue" evidence="2">
    <location>
        <position position="336"/>
    </location>
</feature>
<accession>A0A382Q3Q5</accession>
<feature type="transmembrane region" description="Helical" evidence="1">
    <location>
        <begin position="16"/>
        <end position="38"/>
    </location>
</feature>
<sequence length="336" mass="37735">RDGRGMCKKCNEGAKVAIPALAIVALLICLVFLVWSTVIKRGGAFKASDGAKKIFISFLQLGALCTTMSIDWPANYIDLFRVQALVSSVGEEFLDVRCMMDSPIPIAQVEYLKTLAYAILPWVLVFISVAIWGTCGKRFVDKKKLRPMMTGTIVLLLYLIYPSLSTSVLGLWKCEDVEGLSGPIFVVDPETLCNDESHLAWIYALGVPSVLVYLLGLPIFAIGLLYRFRHKLDEPNTRIRFGLLYDGYKRENYMHEIWVVMRKLAIIAIGIFGQKRQQVLLALGIVSIFFTHTVLVQPFQTWGLTRLEFVLLFCSFLTLWVGGMFNADPGCPTLWC</sequence>
<evidence type="ECO:0000256" key="1">
    <source>
        <dbReference type="SAM" id="Phobius"/>
    </source>
</evidence>
<name>A0A382Q3Q5_9ZZZZ</name>
<organism evidence="2">
    <name type="scientific">marine metagenome</name>
    <dbReference type="NCBI Taxonomy" id="408172"/>
    <lineage>
        <taxon>unclassified sequences</taxon>
        <taxon>metagenomes</taxon>
        <taxon>ecological metagenomes</taxon>
    </lineage>
</organism>
<protein>
    <submittedName>
        <fullName evidence="2">Uncharacterized protein</fullName>
    </submittedName>
</protein>
<gene>
    <name evidence="2" type="ORF">METZ01_LOCUS333087</name>
</gene>
<feature type="transmembrane region" description="Helical" evidence="1">
    <location>
        <begin position="309"/>
        <end position="327"/>
    </location>
</feature>
<feature type="non-terminal residue" evidence="2">
    <location>
        <position position="1"/>
    </location>
</feature>
<keyword evidence="1" id="KW-1133">Transmembrane helix</keyword>